<protein>
    <recommendedName>
        <fullName evidence="10">Transporter</fullName>
    </recommendedName>
</protein>
<feature type="transmembrane region" description="Helical" evidence="12">
    <location>
        <begin position="254"/>
        <end position="279"/>
    </location>
</feature>
<evidence type="ECO:0000256" key="8">
    <source>
        <dbReference type="PIRSR" id="PIRSR600175-1"/>
    </source>
</evidence>
<keyword evidence="4 10" id="KW-0812">Transmembrane</keyword>
<evidence type="ECO:0000256" key="11">
    <source>
        <dbReference type="SAM" id="MobiDB-lite"/>
    </source>
</evidence>
<comment type="subcellular location">
    <subcellularLocation>
        <location evidence="1">Membrane</location>
        <topology evidence="1">Multi-pass membrane protein</topology>
    </subcellularLocation>
</comment>
<feature type="binding site" evidence="8">
    <location>
        <position position="71"/>
    </location>
    <ligand>
        <name>Na(+)</name>
        <dbReference type="ChEBI" id="CHEBI:29101"/>
        <label>1</label>
    </ligand>
</feature>
<evidence type="ECO:0000256" key="10">
    <source>
        <dbReference type="RuleBase" id="RU003732"/>
    </source>
</evidence>
<evidence type="ECO:0000313" key="14">
    <source>
        <dbReference type="Proteomes" id="UP000838878"/>
    </source>
</evidence>
<keyword evidence="5 10" id="KW-0769">Symport</keyword>
<feature type="non-terminal residue" evidence="13">
    <location>
        <position position="1026"/>
    </location>
</feature>
<dbReference type="InterPro" id="IPR000175">
    <property type="entry name" value="Na/ntran_symport"/>
</dbReference>
<feature type="transmembrane region" description="Helical" evidence="12">
    <location>
        <begin position="225"/>
        <end position="242"/>
    </location>
</feature>
<keyword evidence="8" id="KW-0915">Sodium</keyword>
<feature type="binding site" evidence="8">
    <location>
        <position position="410"/>
    </location>
    <ligand>
        <name>Na(+)</name>
        <dbReference type="ChEBI" id="CHEBI:29101"/>
        <label>1</label>
    </ligand>
</feature>
<name>A0A8J9ULI3_9NEOP</name>
<keyword evidence="7 12" id="KW-0472">Membrane</keyword>
<comment type="similarity">
    <text evidence="2 10">Belongs to the sodium:neurotransmitter symporter (SNF) (TC 2.A.22) family.</text>
</comment>
<feature type="binding site" evidence="8">
    <location>
        <position position="342"/>
    </location>
    <ligand>
        <name>Na(+)</name>
        <dbReference type="ChEBI" id="CHEBI:29101"/>
        <label>1</label>
    </ligand>
</feature>
<keyword evidence="3 10" id="KW-0813">Transport</keyword>
<feature type="transmembrane region" description="Helical" evidence="12">
    <location>
        <begin position="299"/>
        <end position="321"/>
    </location>
</feature>
<dbReference type="Proteomes" id="UP000838878">
    <property type="component" value="Chromosome 10"/>
</dbReference>
<dbReference type="PRINTS" id="PR00176">
    <property type="entry name" value="NANEUSMPORT"/>
</dbReference>
<feature type="transmembrane region" description="Helical" evidence="12">
    <location>
        <begin position="512"/>
        <end position="532"/>
    </location>
</feature>
<dbReference type="Pfam" id="PF00209">
    <property type="entry name" value="SNF"/>
    <property type="match status" value="1"/>
</dbReference>
<organism evidence="13 14">
    <name type="scientific">Brenthis ino</name>
    <name type="common">lesser marbled fritillary</name>
    <dbReference type="NCBI Taxonomy" id="405034"/>
    <lineage>
        <taxon>Eukaryota</taxon>
        <taxon>Metazoa</taxon>
        <taxon>Ecdysozoa</taxon>
        <taxon>Arthropoda</taxon>
        <taxon>Hexapoda</taxon>
        <taxon>Insecta</taxon>
        <taxon>Pterygota</taxon>
        <taxon>Neoptera</taxon>
        <taxon>Endopterygota</taxon>
        <taxon>Lepidoptera</taxon>
        <taxon>Glossata</taxon>
        <taxon>Ditrysia</taxon>
        <taxon>Papilionoidea</taxon>
        <taxon>Nymphalidae</taxon>
        <taxon>Heliconiinae</taxon>
        <taxon>Argynnini</taxon>
        <taxon>Brenthis</taxon>
    </lineage>
</organism>
<dbReference type="GO" id="GO:0098793">
    <property type="term" value="C:presynapse"/>
    <property type="evidence" value="ECO:0007669"/>
    <property type="project" value="GOC"/>
</dbReference>
<feature type="transmembrane region" description="Helical" evidence="12">
    <location>
        <begin position="341"/>
        <end position="361"/>
    </location>
</feature>
<feature type="transmembrane region" description="Helical" evidence="12">
    <location>
        <begin position="467"/>
        <end position="491"/>
    </location>
</feature>
<dbReference type="PANTHER" id="PTHR11616">
    <property type="entry name" value="SODIUM/CHLORIDE DEPENDENT TRANSPORTER"/>
    <property type="match status" value="1"/>
</dbReference>
<keyword evidence="9" id="KW-1015">Disulfide bond</keyword>
<evidence type="ECO:0000256" key="3">
    <source>
        <dbReference type="ARBA" id="ARBA00022448"/>
    </source>
</evidence>
<dbReference type="GO" id="GO:0005886">
    <property type="term" value="C:plasma membrane"/>
    <property type="evidence" value="ECO:0007669"/>
    <property type="project" value="TreeGrafter"/>
</dbReference>
<dbReference type="EMBL" id="OV170230">
    <property type="protein sequence ID" value="CAH0715847.1"/>
    <property type="molecule type" value="Genomic_DNA"/>
</dbReference>
<gene>
    <name evidence="13" type="ORF">BINO364_LOCUS2715</name>
</gene>
<feature type="transmembrane region" description="Helical" evidence="12">
    <location>
        <begin position="437"/>
        <end position="461"/>
    </location>
</feature>
<feature type="transmembrane region" description="Helical" evidence="12">
    <location>
        <begin position="62"/>
        <end position="80"/>
    </location>
</feature>
<feature type="transmembrane region" description="Helical" evidence="12">
    <location>
        <begin position="873"/>
        <end position="894"/>
    </location>
</feature>
<dbReference type="GO" id="GO:0005335">
    <property type="term" value="F:serotonin:sodium:chloride symporter activity"/>
    <property type="evidence" value="ECO:0007669"/>
    <property type="project" value="TreeGrafter"/>
</dbReference>
<evidence type="ECO:0000256" key="6">
    <source>
        <dbReference type="ARBA" id="ARBA00022989"/>
    </source>
</evidence>
<feature type="transmembrane region" description="Helical" evidence="12">
    <location>
        <begin position="381"/>
        <end position="405"/>
    </location>
</feature>
<keyword evidence="6 12" id="KW-1133">Transmembrane helix</keyword>
<dbReference type="PANTHER" id="PTHR11616:SF279">
    <property type="entry name" value="SODIUM-DEPENDENT SEROTONIN TRANSPORTER"/>
    <property type="match status" value="1"/>
</dbReference>
<dbReference type="InterPro" id="IPR037272">
    <property type="entry name" value="SNS_sf"/>
</dbReference>
<feature type="transmembrane region" description="Helical" evidence="12">
    <location>
        <begin position="552"/>
        <end position="572"/>
    </location>
</feature>
<evidence type="ECO:0000256" key="1">
    <source>
        <dbReference type="ARBA" id="ARBA00004141"/>
    </source>
</evidence>
<dbReference type="NCBIfam" id="NF037979">
    <property type="entry name" value="Na_transp"/>
    <property type="match status" value="1"/>
</dbReference>
<evidence type="ECO:0000256" key="7">
    <source>
        <dbReference type="ARBA" id="ARBA00023136"/>
    </source>
</evidence>
<dbReference type="CDD" id="cd11497">
    <property type="entry name" value="SLC6sbd_SERT-like"/>
    <property type="match status" value="1"/>
</dbReference>
<dbReference type="OrthoDB" id="6581954at2759"/>
<sequence length="1026" mass="115081">MGESPGPERRNGDCDEMPPPESPTAPAAPPLPPPNNSQKTRSIVVSLTPERQRETWAKKAEFLLAVVGFAVDLGNVWRFPYICYQNGGGAFLIPYCVMLLFGGLPLFFMELALGQYHRCGCLTLWKRICPALKGVGYAICMIDIYMGMYYNTIIGWAVYYLIASLASINSVLPWTSCDNEWNTPLCMPVTSPQINPNATTPAKEFFERNVLEQQRSNGLDNMGPIKPSLALCVFGVFVLVYFSLWKGVRSAGKVVWVTALAPYVVLLILLARGVTLPGATEGIRYYLTPEWHKLQNTKVWIDAASQIFFSLGPGFGTLLALSSYNKFNNNCYRDALITSSINCLTSFLAGFVIFSVLGYMAHVQNKSIEEVGLEGPGLVFIVYPEAIATMTGSVFWAIIFFLMLITLGLDSTFGGLEAVTTALCDEYPRALGRHREIFVAFLLLFIYICALPTTTYGGVYLVDLLNVYGPGLAILFVVFAEAAGVCWVYGVDRFSEDVRSMLGHKPGWFWRACWSYISPVFLLVLFVFSVLAHEEMLGGEYIYPRWSIGVGWLMTGTTVSCIPLYILYKLCITPGSLATRIKIIKRPIETTIPPADQNRYESQLESIAKWLSCNGEVWGMGPTVVFASAAALFLYNELEATVFLAGDHTRVSLMEKTLISTMILGMLALMIHLWVCSMRFFQYYLDTLIKDSPSVLLEMTTAGFLGQSEIIPLGPLTRFLKQQQPQIHITVCWFLSLCYADYVRKHYCQRFNMPYLEQWQAELHERASRGVYTTMQKVNSLVGSLHRRLRGYTGPPSDVHTYDVTMSESAPPKPSAVELRGAAWTPSRSACSLCSRAGRCARVLSQSSETADTIEKLRKYIALLVRAKCGESYLSIVPTFIWTIGAAALAHRLISAMFRRFMFRRVPLWEVVIQEEGSTLTIEDIESCKIMQQWMIWMCAIAPLAIYVQTRPKPVAPPLMIWITASPWQRREMGAYGYYLNRPFSSLEQSANVSIRLQALTLRKAFSDSKTIIKEPPRKRRNSKSI</sequence>
<feature type="compositionally biased region" description="Basic and acidic residues" evidence="11">
    <location>
        <begin position="1"/>
        <end position="13"/>
    </location>
</feature>
<dbReference type="PROSITE" id="PS50267">
    <property type="entry name" value="NA_NEUROTRAN_SYMP_3"/>
    <property type="match status" value="1"/>
</dbReference>
<feature type="binding site" evidence="8">
    <location>
        <position position="75"/>
    </location>
    <ligand>
        <name>Na(+)</name>
        <dbReference type="ChEBI" id="CHEBI:29101"/>
        <label>1</label>
    </ligand>
</feature>
<feature type="disulfide bond" evidence="9">
    <location>
        <begin position="177"/>
        <end position="186"/>
    </location>
</feature>
<evidence type="ECO:0000313" key="13">
    <source>
        <dbReference type="EMBL" id="CAH0715847.1"/>
    </source>
</evidence>
<accession>A0A8J9ULI3</accession>
<evidence type="ECO:0000256" key="12">
    <source>
        <dbReference type="SAM" id="Phobius"/>
    </source>
</evidence>
<feature type="region of interest" description="Disordered" evidence="11">
    <location>
        <begin position="1"/>
        <end position="40"/>
    </location>
</feature>
<keyword evidence="8" id="KW-0479">Metal-binding</keyword>
<dbReference type="AlphaFoldDB" id="A0A8J9ULI3"/>
<feature type="transmembrane region" description="Helical" evidence="12">
    <location>
        <begin position="657"/>
        <end position="675"/>
    </location>
</feature>
<feature type="transmembrane region" description="Helical" evidence="12">
    <location>
        <begin position="134"/>
        <end position="162"/>
    </location>
</feature>
<dbReference type="PROSITE" id="PS00610">
    <property type="entry name" value="NA_NEUROTRAN_SYMP_1"/>
    <property type="match status" value="1"/>
</dbReference>
<keyword evidence="14" id="KW-1185">Reference proteome</keyword>
<dbReference type="GO" id="GO:0006865">
    <property type="term" value="P:amino acid transport"/>
    <property type="evidence" value="ECO:0007669"/>
    <property type="project" value="TreeGrafter"/>
</dbReference>
<dbReference type="GO" id="GO:0051378">
    <property type="term" value="F:serotonin binding"/>
    <property type="evidence" value="ECO:0007669"/>
    <property type="project" value="TreeGrafter"/>
</dbReference>
<feature type="compositionally biased region" description="Pro residues" evidence="11">
    <location>
        <begin position="17"/>
        <end position="35"/>
    </location>
</feature>
<feature type="binding site" evidence="8">
    <location>
        <position position="411"/>
    </location>
    <ligand>
        <name>Na(+)</name>
        <dbReference type="ChEBI" id="CHEBI:29101"/>
        <label>1</label>
    </ligand>
</feature>
<evidence type="ECO:0000256" key="5">
    <source>
        <dbReference type="ARBA" id="ARBA00022847"/>
    </source>
</evidence>
<dbReference type="GO" id="GO:0043005">
    <property type="term" value="C:neuron projection"/>
    <property type="evidence" value="ECO:0007669"/>
    <property type="project" value="TreeGrafter"/>
</dbReference>
<feature type="binding site" evidence="8">
    <location>
        <position position="68"/>
    </location>
    <ligand>
        <name>Na(+)</name>
        <dbReference type="ChEBI" id="CHEBI:29101"/>
        <label>1</label>
    </ligand>
</feature>
<feature type="binding site" evidence="8">
    <location>
        <position position="310"/>
    </location>
    <ligand>
        <name>Na(+)</name>
        <dbReference type="ChEBI" id="CHEBI:29101"/>
        <label>1</label>
    </ligand>
</feature>
<reference evidence="13" key="1">
    <citation type="submission" date="2021-12" db="EMBL/GenBank/DDBJ databases">
        <authorList>
            <person name="Martin H S."/>
        </authorList>
    </citation>
    <scope>NUCLEOTIDE SEQUENCE</scope>
</reference>
<dbReference type="GO" id="GO:0046872">
    <property type="term" value="F:metal ion binding"/>
    <property type="evidence" value="ECO:0007669"/>
    <property type="project" value="UniProtKB-KW"/>
</dbReference>
<evidence type="ECO:0000256" key="4">
    <source>
        <dbReference type="ARBA" id="ARBA00022692"/>
    </source>
</evidence>
<feature type="binding site" evidence="8">
    <location>
        <position position="407"/>
    </location>
    <ligand>
        <name>Na(+)</name>
        <dbReference type="ChEBI" id="CHEBI:29101"/>
        <label>1</label>
    </ligand>
</feature>
<proteinExistence type="inferred from homology"/>
<feature type="binding site" evidence="8">
    <location>
        <position position="70"/>
    </location>
    <ligand>
        <name>Na(+)</name>
        <dbReference type="ChEBI" id="CHEBI:29101"/>
        <label>1</label>
    </ligand>
</feature>
<evidence type="ECO:0000256" key="2">
    <source>
        <dbReference type="ARBA" id="ARBA00006459"/>
    </source>
</evidence>
<evidence type="ECO:0000256" key="9">
    <source>
        <dbReference type="PIRSR" id="PIRSR600175-2"/>
    </source>
</evidence>
<dbReference type="SUPFAM" id="SSF161070">
    <property type="entry name" value="SNF-like"/>
    <property type="match status" value="1"/>
</dbReference>
<feature type="transmembrane region" description="Helical" evidence="12">
    <location>
        <begin position="92"/>
        <end position="113"/>
    </location>
</feature>